<dbReference type="RefSeq" id="WP_130304348.1">
    <property type="nucleotide sequence ID" value="NZ_SHKO01000002.1"/>
</dbReference>
<dbReference type="NCBIfam" id="TIGR01727">
    <property type="entry name" value="oligo_HPY"/>
    <property type="match status" value="1"/>
</dbReference>
<feature type="domain" description="ABC transporter" evidence="6">
    <location>
        <begin position="11"/>
        <end position="264"/>
    </location>
</feature>
<organism evidence="7 8">
    <name type="scientific">Advenella incenata</name>
    <dbReference type="NCBI Taxonomy" id="267800"/>
    <lineage>
        <taxon>Bacteria</taxon>
        <taxon>Pseudomonadati</taxon>
        <taxon>Pseudomonadota</taxon>
        <taxon>Betaproteobacteria</taxon>
        <taxon>Burkholderiales</taxon>
        <taxon>Alcaligenaceae</taxon>
    </lineage>
</organism>
<dbReference type="AlphaFoldDB" id="A0A4Q7VCA9"/>
<dbReference type="Pfam" id="PF08352">
    <property type="entry name" value="oligo_HPY"/>
    <property type="match status" value="1"/>
</dbReference>
<dbReference type="InterPro" id="IPR003439">
    <property type="entry name" value="ABC_transporter-like_ATP-bd"/>
</dbReference>
<dbReference type="OrthoDB" id="9802772at2"/>
<keyword evidence="5 7" id="KW-0067">ATP-binding</keyword>
<dbReference type="EMBL" id="SHKO01000002">
    <property type="protein sequence ID" value="RZT94511.1"/>
    <property type="molecule type" value="Genomic_DNA"/>
</dbReference>
<accession>A0A4Q7VCA9</accession>
<evidence type="ECO:0000256" key="3">
    <source>
        <dbReference type="ARBA" id="ARBA00022475"/>
    </source>
</evidence>
<dbReference type="PANTHER" id="PTHR43776:SF7">
    <property type="entry name" value="D,D-DIPEPTIDE TRANSPORT ATP-BINDING PROTEIN DDPF-RELATED"/>
    <property type="match status" value="1"/>
</dbReference>
<evidence type="ECO:0000256" key="2">
    <source>
        <dbReference type="ARBA" id="ARBA00022448"/>
    </source>
</evidence>
<reference evidence="7 8" key="1">
    <citation type="submission" date="2019-02" db="EMBL/GenBank/DDBJ databases">
        <title>Genomic Encyclopedia of Type Strains, Phase IV (KMG-IV): sequencing the most valuable type-strain genomes for metagenomic binning, comparative biology and taxonomic classification.</title>
        <authorList>
            <person name="Goeker M."/>
        </authorList>
    </citation>
    <scope>NUCLEOTIDE SEQUENCE [LARGE SCALE GENOMIC DNA]</scope>
    <source>
        <strain evidence="7 8">DSM 23814</strain>
    </source>
</reference>
<dbReference type="InterPro" id="IPR003593">
    <property type="entry name" value="AAA+_ATPase"/>
</dbReference>
<keyword evidence="3" id="KW-1003">Cell membrane</keyword>
<dbReference type="SMART" id="SM00382">
    <property type="entry name" value="AAA"/>
    <property type="match status" value="1"/>
</dbReference>
<keyword evidence="3" id="KW-0472">Membrane</keyword>
<comment type="similarity">
    <text evidence="1">Belongs to the ABC transporter superfamily.</text>
</comment>
<dbReference type="SUPFAM" id="SSF52540">
    <property type="entry name" value="P-loop containing nucleoside triphosphate hydrolases"/>
    <property type="match status" value="1"/>
</dbReference>
<dbReference type="Proteomes" id="UP000293398">
    <property type="component" value="Unassembled WGS sequence"/>
</dbReference>
<keyword evidence="4" id="KW-0547">Nucleotide-binding</keyword>
<evidence type="ECO:0000259" key="6">
    <source>
        <dbReference type="PROSITE" id="PS50893"/>
    </source>
</evidence>
<evidence type="ECO:0000256" key="1">
    <source>
        <dbReference type="ARBA" id="ARBA00005417"/>
    </source>
</evidence>
<proteinExistence type="inferred from homology"/>
<evidence type="ECO:0000313" key="8">
    <source>
        <dbReference type="Proteomes" id="UP000293398"/>
    </source>
</evidence>
<keyword evidence="8" id="KW-1185">Reference proteome</keyword>
<evidence type="ECO:0000313" key="7">
    <source>
        <dbReference type="EMBL" id="RZT94511.1"/>
    </source>
</evidence>
<dbReference type="InterPro" id="IPR013563">
    <property type="entry name" value="Oligopep_ABC_C"/>
</dbReference>
<dbReference type="InterPro" id="IPR017871">
    <property type="entry name" value="ABC_transporter-like_CS"/>
</dbReference>
<name>A0A4Q7VCA9_9BURK</name>
<evidence type="ECO:0000256" key="4">
    <source>
        <dbReference type="ARBA" id="ARBA00022741"/>
    </source>
</evidence>
<dbReference type="PROSITE" id="PS00211">
    <property type="entry name" value="ABC_TRANSPORTER_1"/>
    <property type="match status" value="1"/>
</dbReference>
<comment type="caution">
    <text evidence="7">The sequence shown here is derived from an EMBL/GenBank/DDBJ whole genome shotgun (WGS) entry which is preliminary data.</text>
</comment>
<protein>
    <submittedName>
        <fullName evidence="7">Peptide/nickel transport system ATP-binding protein/oligopeptide transport system ATP-binding protein</fullName>
    </submittedName>
</protein>
<dbReference type="InterPro" id="IPR050319">
    <property type="entry name" value="ABC_transp_ATP-bind"/>
</dbReference>
<dbReference type="GO" id="GO:0055085">
    <property type="term" value="P:transmembrane transport"/>
    <property type="evidence" value="ECO:0007669"/>
    <property type="project" value="UniProtKB-ARBA"/>
</dbReference>
<gene>
    <name evidence="7" type="ORF">EV681_2932</name>
</gene>
<dbReference type="PANTHER" id="PTHR43776">
    <property type="entry name" value="TRANSPORT ATP-BINDING PROTEIN"/>
    <property type="match status" value="1"/>
</dbReference>
<dbReference type="GO" id="GO:0015833">
    <property type="term" value="P:peptide transport"/>
    <property type="evidence" value="ECO:0007669"/>
    <property type="project" value="InterPro"/>
</dbReference>
<keyword evidence="2" id="KW-0813">Transport</keyword>
<evidence type="ECO:0000256" key="5">
    <source>
        <dbReference type="ARBA" id="ARBA00022840"/>
    </source>
</evidence>
<dbReference type="Gene3D" id="3.40.50.300">
    <property type="entry name" value="P-loop containing nucleotide triphosphate hydrolases"/>
    <property type="match status" value="1"/>
</dbReference>
<dbReference type="Pfam" id="PF00005">
    <property type="entry name" value="ABC_tran"/>
    <property type="match status" value="1"/>
</dbReference>
<dbReference type="GO" id="GO:0005524">
    <property type="term" value="F:ATP binding"/>
    <property type="evidence" value="ECO:0007669"/>
    <property type="project" value="UniProtKB-KW"/>
</dbReference>
<dbReference type="PROSITE" id="PS50893">
    <property type="entry name" value="ABC_TRANSPORTER_2"/>
    <property type="match status" value="1"/>
</dbReference>
<dbReference type="InterPro" id="IPR027417">
    <property type="entry name" value="P-loop_NTPase"/>
</dbReference>
<dbReference type="FunFam" id="3.40.50.300:FF:000016">
    <property type="entry name" value="Oligopeptide ABC transporter ATP-binding component"/>
    <property type="match status" value="1"/>
</dbReference>
<dbReference type="CDD" id="cd03257">
    <property type="entry name" value="ABC_NikE_OppD_transporters"/>
    <property type="match status" value="1"/>
</dbReference>
<sequence>MVSESHAPALLTVENLEKRYGSRRGLSDFLSGKQAGFLHALKGVSLHVNEGEIVGVVGESGCGKSTLGKCIVGLQSPSGGTVTWSDGRSMDRFTRFERSTRIQMVFQDPYSSLNPRFTIGRLLKEALATHGAARSKGDLATEVDRLLGIVGLPLSLKQKFPYALSGGQRQRVSIARALAVNPQLIIADEPVSALDASVQAQIINLFEEIRQKLRVAFLFVAHDLNVVKRVSDRVLVMYLGEIVEEGTKDDIFSRPRHPYTRALLSAIPIADPSIKNPSAILEGELPDPHEIIAGCAFSSRCPYVTERCRQSQPDLIPVSGTQRARCIRLAEI</sequence>
<dbReference type="GO" id="GO:0016887">
    <property type="term" value="F:ATP hydrolysis activity"/>
    <property type="evidence" value="ECO:0007669"/>
    <property type="project" value="InterPro"/>
</dbReference>